<dbReference type="InterPro" id="IPR050889">
    <property type="entry name" value="Dendritic_Spine_Reg/Scaffold"/>
</dbReference>
<dbReference type="Pfam" id="PF00023">
    <property type="entry name" value="Ank"/>
    <property type="match status" value="1"/>
</dbReference>
<dbReference type="Proteomes" id="UP001632037">
    <property type="component" value="Unassembled WGS sequence"/>
</dbReference>
<dbReference type="SUPFAM" id="SSF48403">
    <property type="entry name" value="Ankyrin repeat"/>
    <property type="match status" value="1"/>
</dbReference>
<evidence type="ECO:0000313" key="5">
    <source>
        <dbReference type="Proteomes" id="UP001632037"/>
    </source>
</evidence>
<dbReference type="Gene3D" id="1.25.40.20">
    <property type="entry name" value="Ankyrin repeat-containing domain"/>
    <property type="match status" value="3"/>
</dbReference>
<gene>
    <name evidence="4" type="ORF">V7S43_018404</name>
</gene>
<dbReference type="Pfam" id="PF12796">
    <property type="entry name" value="Ank_2"/>
    <property type="match status" value="1"/>
</dbReference>
<evidence type="ECO:0000256" key="2">
    <source>
        <dbReference type="ARBA" id="ARBA00023043"/>
    </source>
</evidence>
<organism evidence="4 5">
    <name type="scientific">Phytophthora oleae</name>
    <dbReference type="NCBI Taxonomy" id="2107226"/>
    <lineage>
        <taxon>Eukaryota</taxon>
        <taxon>Sar</taxon>
        <taxon>Stramenopiles</taxon>
        <taxon>Oomycota</taxon>
        <taxon>Peronosporomycetes</taxon>
        <taxon>Peronosporales</taxon>
        <taxon>Peronosporaceae</taxon>
        <taxon>Phytophthora</taxon>
    </lineage>
</organism>
<comment type="caution">
    <text evidence="4">The sequence shown here is derived from an EMBL/GenBank/DDBJ whole genome shotgun (WGS) entry which is preliminary data.</text>
</comment>
<protein>
    <submittedName>
        <fullName evidence="4">Uncharacterized protein</fullName>
    </submittedName>
</protein>
<sequence>MAANKPGALTCEQVERAWLDAGRRGDTKAMQSLRKTHPKWLALDRVVASKLSPKHVEDSEEATSFCDWDRFHLATVGASALHAAAWDGNYDVMELLLKEGQQVDERGRRGVTTLMATLMRHNVQALRAVFQGSAVVQLNTVVDCRKEDAARLNHTLSVVKLLLKHGAKTEARDQEGKTALLLATNDELFEAAKLLLENGARMDAQDAIGRSPLHACLRTSPEQSVLVTNLLVSRGAPIDLPDKSGETPLTIVVKRGDITALQLLLNHHSLVATPARQDFSGAVLLQASDLGVVDVVRFLLDGKYTSIDVVNARGETALHLAMVKQRKKLVDMLCASKSAALLLQARTKGKNESVLHYAARYGSPTDLQSVLSLLGTKASQEVNVVSSVGLTPLYLATAAPTAGSPNERRAKVVQLEKLGASLFPTGLCLFREVKNGAGVALVALHPAARRSLALWMAESSAVSPTTFSDFCINWLACVQRPQSDVKQSKDTKMQRQRVPLSPTVAAFVCAGYAVDAVPLLLALPIKRDATPRFLELLKTLAVDTKHALLQKLELELEAAWKVGTAKSKAPVKAKK</sequence>
<dbReference type="InterPro" id="IPR002110">
    <property type="entry name" value="Ankyrin_rpt"/>
</dbReference>
<feature type="repeat" description="ANK" evidence="3">
    <location>
        <begin position="208"/>
        <end position="243"/>
    </location>
</feature>
<dbReference type="InterPro" id="IPR036770">
    <property type="entry name" value="Ankyrin_rpt-contain_sf"/>
</dbReference>
<evidence type="ECO:0000313" key="4">
    <source>
        <dbReference type="EMBL" id="KAL3656740.1"/>
    </source>
</evidence>
<feature type="repeat" description="ANK" evidence="3">
    <location>
        <begin position="175"/>
        <end position="207"/>
    </location>
</feature>
<keyword evidence="1" id="KW-0677">Repeat</keyword>
<proteinExistence type="predicted"/>
<dbReference type="PROSITE" id="PS50088">
    <property type="entry name" value="ANK_REPEAT"/>
    <property type="match status" value="3"/>
</dbReference>
<dbReference type="EMBL" id="JBIMZQ010000075">
    <property type="protein sequence ID" value="KAL3656740.1"/>
    <property type="molecule type" value="Genomic_DNA"/>
</dbReference>
<dbReference type="PANTHER" id="PTHR24166">
    <property type="entry name" value="ROLLING PEBBLES, ISOFORM B"/>
    <property type="match status" value="1"/>
</dbReference>
<keyword evidence="2 3" id="KW-0040">ANK repeat</keyword>
<dbReference type="PROSITE" id="PS50297">
    <property type="entry name" value="ANK_REP_REGION"/>
    <property type="match status" value="2"/>
</dbReference>
<dbReference type="PRINTS" id="PR01415">
    <property type="entry name" value="ANKYRIN"/>
</dbReference>
<reference evidence="4 5" key="1">
    <citation type="submission" date="2024-09" db="EMBL/GenBank/DDBJ databases">
        <title>Genome sequencing and assembly of Phytophthora oleae, isolate VK10A, causative agent of rot of olive drupes.</title>
        <authorList>
            <person name="Conti Taguali S."/>
            <person name="Riolo M."/>
            <person name="La Spada F."/>
            <person name="Cacciola S.O."/>
            <person name="Dionisio G."/>
        </authorList>
    </citation>
    <scope>NUCLEOTIDE SEQUENCE [LARGE SCALE GENOMIC DNA]</scope>
    <source>
        <strain evidence="4 5">VK10A</strain>
    </source>
</reference>
<evidence type="ECO:0000256" key="3">
    <source>
        <dbReference type="PROSITE-ProRule" id="PRU00023"/>
    </source>
</evidence>
<dbReference type="PANTHER" id="PTHR24166:SF48">
    <property type="entry name" value="PROTEIN VAPYRIN"/>
    <property type="match status" value="1"/>
</dbReference>
<accession>A0ABD3EUP1</accession>
<name>A0ABD3EUP1_9STRA</name>
<feature type="repeat" description="ANK" evidence="3">
    <location>
        <begin position="76"/>
        <end position="108"/>
    </location>
</feature>
<dbReference type="SMART" id="SM00248">
    <property type="entry name" value="ANK"/>
    <property type="match status" value="6"/>
</dbReference>
<evidence type="ECO:0000256" key="1">
    <source>
        <dbReference type="ARBA" id="ARBA00022737"/>
    </source>
</evidence>
<keyword evidence="5" id="KW-1185">Reference proteome</keyword>
<dbReference type="AlphaFoldDB" id="A0ABD3EUP1"/>
<dbReference type="Pfam" id="PF13637">
    <property type="entry name" value="Ank_4"/>
    <property type="match status" value="1"/>
</dbReference>